<protein>
    <submittedName>
        <fullName evidence="2">L-ascorbate metabolism protein UlaG, beta-lactamase superfamily</fullName>
    </submittedName>
</protein>
<dbReference type="AlphaFoldDB" id="A0A1I1HC06"/>
<evidence type="ECO:0000259" key="1">
    <source>
        <dbReference type="Pfam" id="PF12706"/>
    </source>
</evidence>
<dbReference type="Pfam" id="PF12706">
    <property type="entry name" value="Lactamase_B_2"/>
    <property type="match status" value="1"/>
</dbReference>
<proteinExistence type="predicted"/>
<reference evidence="2 3" key="1">
    <citation type="submission" date="2016-10" db="EMBL/GenBank/DDBJ databases">
        <authorList>
            <person name="de Groot N.N."/>
        </authorList>
    </citation>
    <scope>NUCLEOTIDE SEQUENCE [LARGE SCALE GENOMIC DNA]</scope>
    <source>
        <strain evidence="2 3">DSM 22900</strain>
    </source>
</reference>
<dbReference type="GO" id="GO:0005737">
    <property type="term" value="C:cytoplasm"/>
    <property type="evidence" value="ECO:0007669"/>
    <property type="project" value="TreeGrafter"/>
</dbReference>
<sequence>MLISFVIICAALVITVIIFMRQPQFGKAPTGKRLERIQASPNYKNGKFHNLEATPDLAEGVNMTTVLWNFIFNKTLDQVPTNPVPNIKTDLQALDMHTDVLVWFGHSSYFLQMGGVRFLVDPVFNGHASPVAFTTKSFRGTTGYNAEDMPAIDVLIITHDHWDHLDYPTVKKLQHNVGRVICPLGVGAHLEHWGYPPGKITELDWHEATALTDGFTLRATPARHFSGRGFKRNGTLWASFVLESPSGRIFIGGDSGYGRHFADIGKKYGPFDLTILENGQYHPYWIYIHTLPEQVLDAARDLGTKRVLPVHHSKFALAMHAWNEPLTRITQANKHIGLPLLTPKIGQPVYLNDSTQVFERWWEAKE</sequence>
<keyword evidence="3" id="KW-1185">Reference proteome</keyword>
<dbReference type="PIRSF" id="PIRSF038896">
    <property type="entry name" value="NAPE-PLD"/>
    <property type="match status" value="1"/>
</dbReference>
<dbReference type="PANTHER" id="PTHR15032">
    <property type="entry name" value="N-ACYL-PHOSPHATIDYLETHANOLAMINE-HYDROLYZING PHOSPHOLIPASE D"/>
    <property type="match status" value="1"/>
</dbReference>
<accession>A0A1I1HC06</accession>
<dbReference type="EMBL" id="FOLL01000006">
    <property type="protein sequence ID" value="SFC21326.1"/>
    <property type="molecule type" value="Genomic_DNA"/>
</dbReference>
<dbReference type="Gene3D" id="3.60.15.10">
    <property type="entry name" value="Ribonuclease Z/Hydroxyacylglutathione hydrolase-like"/>
    <property type="match status" value="1"/>
</dbReference>
<dbReference type="SUPFAM" id="SSF56281">
    <property type="entry name" value="Metallo-hydrolase/oxidoreductase"/>
    <property type="match status" value="1"/>
</dbReference>
<dbReference type="PANTHER" id="PTHR15032:SF4">
    <property type="entry name" value="N-ACYL-PHOSPHATIDYLETHANOLAMINE-HYDROLYZING PHOSPHOLIPASE D"/>
    <property type="match status" value="1"/>
</dbReference>
<dbReference type="InterPro" id="IPR036866">
    <property type="entry name" value="RibonucZ/Hydroxyglut_hydro"/>
</dbReference>
<evidence type="ECO:0000313" key="3">
    <source>
        <dbReference type="Proteomes" id="UP000199577"/>
    </source>
</evidence>
<dbReference type="InterPro" id="IPR001279">
    <property type="entry name" value="Metallo-B-lactamas"/>
</dbReference>
<name>A0A1I1HC06_9SPHI</name>
<evidence type="ECO:0000313" key="2">
    <source>
        <dbReference type="EMBL" id="SFC21326.1"/>
    </source>
</evidence>
<dbReference type="STRING" id="623281.SAMN05421747_106104"/>
<feature type="domain" description="Metallo-beta-lactamase" evidence="1">
    <location>
        <begin position="117"/>
        <end position="312"/>
    </location>
</feature>
<dbReference type="GO" id="GO:0008270">
    <property type="term" value="F:zinc ion binding"/>
    <property type="evidence" value="ECO:0007669"/>
    <property type="project" value="InterPro"/>
</dbReference>
<organism evidence="2 3">
    <name type="scientific">Parapedobacter composti</name>
    <dbReference type="NCBI Taxonomy" id="623281"/>
    <lineage>
        <taxon>Bacteria</taxon>
        <taxon>Pseudomonadati</taxon>
        <taxon>Bacteroidota</taxon>
        <taxon>Sphingobacteriia</taxon>
        <taxon>Sphingobacteriales</taxon>
        <taxon>Sphingobacteriaceae</taxon>
        <taxon>Parapedobacter</taxon>
    </lineage>
</organism>
<dbReference type="InterPro" id="IPR024884">
    <property type="entry name" value="NAPE-PLD"/>
</dbReference>
<dbReference type="Proteomes" id="UP000199577">
    <property type="component" value="Unassembled WGS sequence"/>
</dbReference>
<dbReference type="GO" id="GO:0070290">
    <property type="term" value="F:N-acylphosphatidylethanolamine-specific phospholipase D activity"/>
    <property type="evidence" value="ECO:0007669"/>
    <property type="project" value="InterPro"/>
</dbReference>
<dbReference type="OrthoDB" id="9805728at2"/>
<gene>
    <name evidence="2" type="ORF">SAMN05421747_106104</name>
</gene>